<name>A0A2U1JMY2_9FLAO</name>
<organism evidence="1 2">
    <name type="scientific">Flavobacterium psychrotolerans</name>
    <dbReference type="NCBI Taxonomy" id="2169410"/>
    <lineage>
        <taxon>Bacteria</taxon>
        <taxon>Pseudomonadati</taxon>
        <taxon>Bacteroidota</taxon>
        <taxon>Flavobacteriia</taxon>
        <taxon>Flavobacteriales</taxon>
        <taxon>Flavobacteriaceae</taxon>
        <taxon>Flavobacterium</taxon>
    </lineage>
</organism>
<accession>A0A2U1JMY2</accession>
<reference evidence="1 2" key="1">
    <citation type="submission" date="2018-04" db="EMBL/GenBank/DDBJ databases">
        <title>Flavobacterium sp. nov., isolated from glacier ice.</title>
        <authorList>
            <person name="Liu Q."/>
            <person name="Xin Y.-H."/>
        </authorList>
    </citation>
    <scope>NUCLEOTIDE SEQUENCE [LARGE SCALE GENOMIC DNA]</scope>
    <source>
        <strain evidence="1 2">RB1R5</strain>
    </source>
</reference>
<sequence length="64" mass="7478">MFPLFASIFFFLKKKRKGFPLQSGLNDKYIEINFILIKLTPSCFSLHISLKRNKFVIPKTGNLK</sequence>
<proteinExistence type="predicted"/>
<comment type="caution">
    <text evidence="1">The sequence shown here is derived from an EMBL/GenBank/DDBJ whole genome shotgun (WGS) entry which is preliminary data.</text>
</comment>
<protein>
    <submittedName>
        <fullName evidence="1">Uncharacterized protein</fullName>
    </submittedName>
</protein>
<dbReference type="Proteomes" id="UP000245449">
    <property type="component" value="Unassembled WGS sequence"/>
</dbReference>
<evidence type="ECO:0000313" key="1">
    <source>
        <dbReference type="EMBL" id="PWA06243.1"/>
    </source>
</evidence>
<evidence type="ECO:0000313" key="2">
    <source>
        <dbReference type="Proteomes" id="UP000245449"/>
    </source>
</evidence>
<gene>
    <name evidence="1" type="ORF">DB895_04930</name>
</gene>
<dbReference type="AlphaFoldDB" id="A0A2U1JMY2"/>
<dbReference type="EMBL" id="QCZI01000004">
    <property type="protein sequence ID" value="PWA06243.1"/>
    <property type="molecule type" value="Genomic_DNA"/>
</dbReference>
<keyword evidence="2" id="KW-1185">Reference proteome</keyword>